<keyword evidence="2" id="KW-1185">Reference proteome</keyword>
<accession>A0ABT4QXR1</accession>
<organism evidence="1 2">
    <name type="scientific">Mesorhizobium qingshengii</name>
    <dbReference type="NCBI Taxonomy" id="1165689"/>
    <lineage>
        <taxon>Bacteria</taxon>
        <taxon>Pseudomonadati</taxon>
        <taxon>Pseudomonadota</taxon>
        <taxon>Alphaproteobacteria</taxon>
        <taxon>Hyphomicrobiales</taxon>
        <taxon>Phyllobacteriaceae</taxon>
        <taxon>Mesorhizobium</taxon>
    </lineage>
</organism>
<reference evidence="1" key="1">
    <citation type="submission" date="2022-11" db="EMBL/GenBank/DDBJ databases">
        <authorList>
            <person name="Coimbra C."/>
        </authorList>
    </citation>
    <scope>NUCLEOTIDE SEQUENCE</scope>
    <source>
        <strain evidence="1">Jales19</strain>
    </source>
</reference>
<dbReference type="RefSeq" id="WP_269906732.1">
    <property type="nucleotide sequence ID" value="NZ_JAPFQA010000008.1"/>
</dbReference>
<protein>
    <submittedName>
        <fullName evidence="1">Uncharacterized protein</fullName>
    </submittedName>
</protein>
<comment type="caution">
    <text evidence="1">The sequence shown here is derived from an EMBL/GenBank/DDBJ whole genome shotgun (WGS) entry which is preliminary data.</text>
</comment>
<dbReference type="EMBL" id="JAPFQA010000008">
    <property type="protein sequence ID" value="MCZ8546375.1"/>
    <property type="molecule type" value="Genomic_DNA"/>
</dbReference>
<gene>
    <name evidence="1" type="ORF">OOJ09_19475</name>
</gene>
<sequence length="514" mass="57834">MMEILKRPISHEDRTGPAFWVDEAIWGHRLHDEQTPWLILLEFLGVLRSEQVAGRAFAEGEFNALSYRPQTQLRLRNLIFNNPYLLTIGAEGLSDDAAWTKWLELMEQNAGGLESRDFSYLRGRFDSFDDFASVVGFLQSSAIEGASNKRWSSKFVFPFGPSALYEDAAVTASGVSTDRRFFARTGEVLYLMLCRSKRAAELKERLVGKLFEQPTVYDRLVAALQGEPQLAERDRPGAYLPCSTHPMFDQLAEDWIAILDSPISVFDALPHIVTITGLNLVRYQLDRARELLDSVPITMICEIVSPKKTVIRDLAADSFQANNALPGLAIEHYVRSAETSHEWQLAVASDDAVLSAAEVLGRQFDWPDPDDLPTGMSNPRDLIDELVGRAKTRHAQHVGKVHSTWARQIGLSSRRSSRRVRYAPTDRLLKTLVVCCVSERMEFKDFLAALHDRYGFVIGDQQAASIVGAGKADQEDFSDNARRLEERLISLGLLNRLSDSAAYVENPFRREVRA</sequence>
<evidence type="ECO:0000313" key="1">
    <source>
        <dbReference type="EMBL" id="MCZ8546375.1"/>
    </source>
</evidence>
<name>A0ABT4QXR1_9HYPH</name>
<dbReference type="Proteomes" id="UP001152178">
    <property type="component" value="Unassembled WGS sequence"/>
</dbReference>
<proteinExistence type="predicted"/>
<evidence type="ECO:0000313" key="2">
    <source>
        <dbReference type="Proteomes" id="UP001152178"/>
    </source>
</evidence>